<protein>
    <recommendedName>
        <fullName evidence="10">Proline--tRNA ligase</fullName>
        <ecNumber evidence="10">6.1.1.15</ecNumber>
    </recommendedName>
    <alternativeName>
        <fullName evidence="10">Prolyl-tRNA synthetase</fullName>
        <shortName evidence="10">ProRS</shortName>
    </alternativeName>
</protein>
<comment type="caution">
    <text evidence="12">The sequence shown here is derived from an EMBL/GenBank/DDBJ whole genome shotgun (WGS) entry which is preliminary data.</text>
</comment>
<dbReference type="Gene3D" id="3.30.930.10">
    <property type="entry name" value="Bira Bifunctional Protein, Domain 2"/>
    <property type="match status" value="2"/>
</dbReference>
<evidence type="ECO:0000256" key="1">
    <source>
        <dbReference type="ARBA" id="ARBA00004496"/>
    </source>
</evidence>
<dbReference type="GO" id="GO:0006433">
    <property type="term" value="P:prolyl-tRNA aminoacylation"/>
    <property type="evidence" value="ECO:0007669"/>
    <property type="project" value="UniProtKB-UniRule"/>
</dbReference>
<dbReference type="Pfam" id="PF04073">
    <property type="entry name" value="tRNA_edit"/>
    <property type="match status" value="1"/>
</dbReference>
<dbReference type="HAMAP" id="MF_01569">
    <property type="entry name" value="Pro_tRNA_synth_type1"/>
    <property type="match status" value="1"/>
</dbReference>
<evidence type="ECO:0000256" key="10">
    <source>
        <dbReference type="HAMAP-Rule" id="MF_01569"/>
    </source>
</evidence>
<dbReference type="SUPFAM" id="SSF52954">
    <property type="entry name" value="Class II aaRS ABD-related"/>
    <property type="match status" value="1"/>
</dbReference>
<dbReference type="InterPro" id="IPR004154">
    <property type="entry name" value="Anticodon-bd"/>
</dbReference>
<dbReference type="InterPro" id="IPR007214">
    <property type="entry name" value="YbaK/aa-tRNA-synth-assoc-dom"/>
</dbReference>
<evidence type="ECO:0000259" key="11">
    <source>
        <dbReference type="PROSITE" id="PS50862"/>
    </source>
</evidence>
<dbReference type="PRINTS" id="PR01046">
    <property type="entry name" value="TRNASYNTHPRO"/>
</dbReference>
<proteinExistence type="inferred from homology"/>
<dbReference type="Gene3D" id="3.90.960.10">
    <property type="entry name" value="YbaK/aminoacyl-tRNA synthetase-associated domain"/>
    <property type="match status" value="1"/>
</dbReference>
<evidence type="ECO:0000256" key="8">
    <source>
        <dbReference type="ARBA" id="ARBA00023146"/>
    </source>
</evidence>
<dbReference type="PROSITE" id="PS50862">
    <property type="entry name" value="AA_TRNA_LIGASE_II"/>
    <property type="match status" value="1"/>
</dbReference>
<dbReference type="EC" id="6.1.1.15" evidence="10"/>
<evidence type="ECO:0000256" key="9">
    <source>
        <dbReference type="ARBA" id="ARBA00047671"/>
    </source>
</evidence>
<comment type="similarity">
    <text evidence="10">Belongs to the class-II aminoacyl-tRNA synthetase family. ProS type 1 subfamily.</text>
</comment>
<dbReference type="RefSeq" id="WP_199018207.1">
    <property type="nucleotide sequence ID" value="NZ_JAELUP010000012.1"/>
</dbReference>
<organism evidence="12 13">
    <name type="scientific">Paenibacillus roseus</name>
    <dbReference type="NCBI Taxonomy" id="2798579"/>
    <lineage>
        <taxon>Bacteria</taxon>
        <taxon>Bacillati</taxon>
        <taxon>Bacillota</taxon>
        <taxon>Bacilli</taxon>
        <taxon>Bacillales</taxon>
        <taxon>Paenibacillaceae</taxon>
        <taxon>Paenibacillus</taxon>
    </lineage>
</organism>
<dbReference type="AlphaFoldDB" id="A0A934MN58"/>
<dbReference type="InterPro" id="IPR006195">
    <property type="entry name" value="aa-tRNA-synth_II"/>
</dbReference>
<dbReference type="PANTHER" id="PTHR42753:SF2">
    <property type="entry name" value="PROLINE--TRNA LIGASE"/>
    <property type="match status" value="1"/>
</dbReference>
<dbReference type="NCBIfam" id="NF006625">
    <property type="entry name" value="PRK09194.1"/>
    <property type="match status" value="1"/>
</dbReference>
<gene>
    <name evidence="10" type="primary">proS</name>
    <name evidence="12" type="ORF">JFN88_04885</name>
</gene>
<feature type="domain" description="Aminoacyl-transfer RNA synthetases class-II family profile" evidence="11">
    <location>
        <begin position="33"/>
        <end position="476"/>
    </location>
</feature>
<dbReference type="Pfam" id="PF00587">
    <property type="entry name" value="tRNA-synt_2b"/>
    <property type="match status" value="1"/>
</dbReference>
<evidence type="ECO:0000256" key="6">
    <source>
        <dbReference type="ARBA" id="ARBA00022840"/>
    </source>
</evidence>
<dbReference type="InterPro" id="IPR002316">
    <property type="entry name" value="Pro-tRNA-ligase_IIa"/>
</dbReference>
<keyword evidence="6 10" id="KW-0067">ATP-binding</keyword>
<keyword evidence="4 10" id="KW-0436">Ligase</keyword>
<dbReference type="InterPro" id="IPR033730">
    <property type="entry name" value="ProRS_core_prok"/>
</dbReference>
<dbReference type="Gene3D" id="3.40.50.800">
    <property type="entry name" value="Anticodon-binding domain"/>
    <property type="match status" value="1"/>
</dbReference>
<keyword evidence="5 10" id="KW-0547">Nucleotide-binding</keyword>
<keyword evidence="3 10" id="KW-0963">Cytoplasm</keyword>
<dbReference type="GO" id="GO:0005524">
    <property type="term" value="F:ATP binding"/>
    <property type="evidence" value="ECO:0007669"/>
    <property type="project" value="UniProtKB-UniRule"/>
</dbReference>
<dbReference type="InterPro" id="IPR050062">
    <property type="entry name" value="Pro-tRNA_synthetase"/>
</dbReference>
<evidence type="ECO:0000313" key="13">
    <source>
        <dbReference type="Proteomes" id="UP000640274"/>
    </source>
</evidence>
<dbReference type="SUPFAM" id="SSF55826">
    <property type="entry name" value="YbaK/ProRS associated domain"/>
    <property type="match status" value="1"/>
</dbReference>
<dbReference type="Proteomes" id="UP000640274">
    <property type="component" value="Unassembled WGS sequence"/>
</dbReference>
<evidence type="ECO:0000256" key="2">
    <source>
        <dbReference type="ARBA" id="ARBA00011738"/>
    </source>
</evidence>
<evidence type="ECO:0000256" key="4">
    <source>
        <dbReference type="ARBA" id="ARBA00022598"/>
    </source>
</evidence>
<comment type="catalytic activity">
    <reaction evidence="9 10">
        <text>tRNA(Pro) + L-proline + ATP = L-prolyl-tRNA(Pro) + AMP + diphosphate</text>
        <dbReference type="Rhea" id="RHEA:14305"/>
        <dbReference type="Rhea" id="RHEA-COMP:9700"/>
        <dbReference type="Rhea" id="RHEA-COMP:9702"/>
        <dbReference type="ChEBI" id="CHEBI:30616"/>
        <dbReference type="ChEBI" id="CHEBI:33019"/>
        <dbReference type="ChEBI" id="CHEBI:60039"/>
        <dbReference type="ChEBI" id="CHEBI:78442"/>
        <dbReference type="ChEBI" id="CHEBI:78532"/>
        <dbReference type="ChEBI" id="CHEBI:456215"/>
        <dbReference type="EC" id="6.1.1.15"/>
    </reaction>
</comment>
<comment type="domain">
    <text evidence="10">Consists of three domains: the N-terminal catalytic domain, the editing domain and the C-terminal anticodon-binding domain.</text>
</comment>
<dbReference type="CDD" id="cd04334">
    <property type="entry name" value="ProRS-INS"/>
    <property type="match status" value="1"/>
</dbReference>
<dbReference type="GO" id="GO:0140096">
    <property type="term" value="F:catalytic activity, acting on a protein"/>
    <property type="evidence" value="ECO:0007669"/>
    <property type="project" value="UniProtKB-ARBA"/>
</dbReference>
<keyword evidence="8 10" id="KW-0030">Aminoacyl-tRNA synthetase</keyword>
<comment type="subunit">
    <text evidence="2 10">Homodimer.</text>
</comment>
<reference evidence="12" key="1">
    <citation type="submission" date="2020-12" db="EMBL/GenBank/DDBJ databases">
        <authorList>
            <person name="Huq M.A."/>
        </authorList>
    </citation>
    <scope>NUCLEOTIDE SEQUENCE</scope>
    <source>
        <strain evidence="12">MAHUQ-46</strain>
    </source>
</reference>
<keyword evidence="13" id="KW-1185">Reference proteome</keyword>
<evidence type="ECO:0000313" key="12">
    <source>
        <dbReference type="EMBL" id="MBJ6360656.1"/>
    </source>
</evidence>
<comment type="function">
    <text evidence="10">Catalyzes the attachment of proline to tRNA(Pro) in a two-step reaction: proline is first activated by ATP to form Pro-AMP and then transferred to the acceptor end of tRNA(Pro). As ProRS can inadvertently accommodate and process non-cognate amino acids such as alanine and cysteine, to avoid such errors it has two additional distinct editing activities against alanine. One activity is designated as 'pretransfer' editing and involves the tRNA(Pro)-independent hydrolysis of activated Ala-AMP. The other activity is designated 'posttransfer' editing and involves deacylation of mischarged Ala-tRNA(Pro). The misacylated Cys-tRNA(Pro) is not edited by ProRS.</text>
</comment>
<dbReference type="GO" id="GO:0005829">
    <property type="term" value="C:cytosol"/>
    <property type="evidence" value="ECO:0007669"/>
    <property type="project" value="TreeGrafter"/>
</dbReference>
<sequence>MLQSQLLMPTLREAPSDTEAASHQLLLRAGYIRQVAAGIYTFLPLGVKVLHKINAIIREELHAAGAQELLLPVLQPSEQWEESGRYHEYGPELMRIHDRHGREFALGPTHEEIITALVRSEIKTYRQLPLTLYQIQSKFRDERRPRFGLLRGREFMMKDAYSFSESREDLRLIYQTMFQAYERIMIRCGLDFRAVEADAGSIGGEGETHEFMALSEVGEDTIAVCSSCGYAANLEKAESAAPDMNAEVPKGVLRESPLVESFCTPGMGTIDELCSGLGLKPDRIIKTLIYFTDGKPVAVLVQGGHEVNEIKLARLCRAAKVELADEDAIRQLTGGPRGFIGPVGLRLPLIADRHATGMNDAVTGGGEQDIHLRYVKPGRDFKVELTGDIVNVLEGERCSRCSEGILHFQRGIEVGHVFELGTKYSGKMGAQFVNREGKLQDIIMGCYGIGISRLMAAIAEQHHDAEGIRWPRTVAPFQVHLLTITSKDEAQADVASSLYSLLRDSGLEVLLDNREERPGIKFKDADLFGIPVRIVIGKLASEGKVELKFRAEEESRLLDIEATLAVVRDYYNTLN</sequence>
<name>A0A934MN58_9BACL</name>
<dbReference type="InterPro" id="IPR004500">
    <property type="entry name" value="Pro-tRNA-synth_IIa_bac-type"/>
</dbReference>
<dbReference type="InterPro" id="IPR036754">
    <property type="entry name" value="YbaK/aa-tRNA-synt-asso_dom_sf"/>
</dbReference>
<dbReference type="GO" id="GO:0002161">
    <property type="term" value="F:aminoacyl-tRNA deacylase activity"/>
    <property type="evidence" value="ECO:0007669"/>
    <property type="project" value="InterPro"/>
</dbReference>
<dbReference type="EMBL" id="JAELUP010000012">
    <property type="protein sequence ID" value="MBJ6360656.1"/>
    <property type="molecule type" value="Genomic_DNA"/>
</dbReference>
<dbReference type="NCBIfam" id="TIGR00409">
    <property type="entry name" value="proS_fam_II"/>
    <property type="match status" value="1"/>
</dbReference>
<dbReference type="InterPro" id="IPR045864">
    <property type="entry name" value="aa-tRNA-synth_II/BPL/LPL"/>
</dbReference>
<dbReference type="GO" id="GO:0016740">
    <property type="term" value="F:transferase activity"/>
    <property type="evidence" value="ECO:0007669"/>
    <property type="project" value="UniProtKB-ARBA"/>
</dbReference>
<dbReference type="PANTHER" id="PTHR42753">
    <property type="entry name" value="MITOCHONDRIAL RIBOSOME PROTEIN L39/PROLYL-TRNA LIGASE FAMILY MEMBER"/>
    <property type="match status" value="1"/>
</dbReference>
<dbReference type="Pfam" id="PF03129">
    <property type="entry name" value="HGTP_anticodon"/>
    <property type="match status" value="1"/>
</dbReference>
<dbReference type="InterPro" id="IPR002314">
    <property type="entry name" value="aa-tRNA-synt_IIb"/>
</dbReference>
<keyword evidence="7 10" id="KW-0648">Protein biosynthesis</keyword>
<evidence type="ECO:0000256" key="5">
    <source>
        <dbReference type="ARBA" id="ARBA00022741"/>
    </source>
</evidence>
<dbReference type="InterPro" id="IPR044140">
    <property type="entry name" value="ProRS_anticodon_short"/>
</dbReference>
<dbReference type="GO" id="GO:0004827">
    <property type="term" value="F:proline-tRNA ligase activity"/>
    <property type="evidence" value="ECO:0007669"/>
    <property type="project" value="UniProtKB-UniRule"/>
</dbReference>
<dbReference type="CDD" id="cd00779">
    <property type="entry name" value="ProRS_core_prok"/>
    <property type="match status" value="1"/>
</dbReference>
<evidence type="ECO:0000256" key="3">
    <source>
        <dbReference type="ARBA" id="ARBA00022490"/>
    </source>
</evidence>
<dbReference type="CDD" id="cd00861">
    <property type="entry name" value="ProRS_anticodon_short"/>
    <property type="match status" value="1"/>
</dbReference>
<evidence type="ECO:0000256" key="7">
    <source>
        <dbReference type="ARBA" id="ARBA00022917"/>
    </source>
</evidence>
<dbReference type="SUPFAM" id="SSF55681">
    <property type="entry name" value="Class II aaRS and biotin synthetases"/>
    <property type="match status" value="1"/>
</dbReference>
<comment type="subcellular location">
    <subcellularLocation>
        <location evidence="1 10">Cytoplasm</location>
    </subcellularLocation>
</comment>
<accession>A0A934MN58</accession>
<dbReference type="FunFam" id="3.30.930.10:FF:000042">
    <property type="entry name" value="probable proline--tRNA ligase, mitochondrial"/>
    <property type="match status" value="1"/>
</dbReference>
<dbReference type="InterPro" id="IPR023717">
    <property type="entry name" value="Pro-tRNA-Synthase_IIa_type1"/>
</dbReference>
<dbReference type="InterPro" id="IPR036621">
    <property type="entry name" value="Anticodon-bd_dom_sf"/>
</dbReference>